<name>A0AA39GZT0_9BILA</name>
<dbReference type="EMBL" id="JAUCMV010000005">
    <property type="protein sequence ID" value="KAK0396580.1"/>
    <property type="molecule type" value="Genomic_DNA"/>
</dbReference>
<gene>
    <name evidence="1" type="ORF">QR680_001773</name>
</gene>
<reference evidence="1" key="1">
    <citation type="submission" date="2023-06" db="EMBL/GenBank/DDBJ databases">
        <title>Genomic analysis of the entomopathogenic nematode Steinernema hermaphroditum.</title>
        <authorList>
            <person name="Schwarz E.M."/>
            <person name="Heppert J.K."/>
            <person name="Baniya A."/>
            <person name="Schwartz H.T."/>
            <person name="Tan C.-H."/>
            <person name="Antoshechkin I."/>
            <person name="Sternberg P.W."/>
            <person name="Goodrich-Blair H."/>
            <person name="Dillman A.R."/>
        </authorList>
    </citation>
    <scope>NUCLEOTIDE SEQUENCE</scope>
    <source>
        <strain evidence="1">PS9179</strain>
        <tissue evidence="1">Whole animal</tissue>
    </source>
</reference>
<comment type="caution">
    <text evidence="1">The sequence shown here is derived from an EMBL/GenBank/DDBJ whole genome shotgun (WGS) entry which is preliminary data.</text>
</comment>
<organism evidence="1 2">
    <name type="scientific">Steinernema hermaphroditum</name>
    <dbReference type="NCBI Taxonomy" id="289476"/>
    <lineage>
        <taxon>Eukaryota</taxon>
        <taxon>Metazoa</taxon>
        <taxon>Ecdysozoa</taxon>
        <taxon>Nematoda</taxon>
        <taxon>Chromadorea</taxon>
        <taxon>Rhabditida</taxon>
        <taxon>Tylenchina</taxon>
        <taxon>Panagrolaimomorpha</taxon>
        <taxon>Strongyloidoidea</taxon>
        <taxon>Steinernematidae</taxon>
        <taxon>Steinernema</taxon>
    </lineage>
</organism>
<evidence type="ECO:0000313" key="2">
    <source>
        <dbReference type="Proteomes" id="UP001175271"/>
    </source>
</evidence>
<sequence length="70" mass="8066">MRCSSSHLYQLVDGCFAICGRVENRLFVDNFSDRRNRWTGGRVTSWACPSSALNSVTEHLCFLRLFDYSL</sequence>
<protein>
    <submittedName>
        <fullName evidence="1">Uncharacterized protein</fullName>
    </submittedName>
</protein>
<dbReference type="AlphaFoldDB" id="A0AA39GZT0"/>
<accession>A0AA39GZT0</accession>
<proteinExistence type="predicted"/>
<evidence type="ECO:0000313" key="1">
    <source>
        <dbReference type="EMBL" id="KAK0396580.1"/>
    </source>
</evidence>
<keyword evidence="2" id="KW-1185">Reference proteome</keyword>
<dbReference type="Proteomes" id="UP001175271">
    <property type="component" value="Unassembled WGS sequence"/>
</dbReference>